<dbReference type="PROSITE" id="PS00198">
    <property type="entry name" value="4FE4S_FER_1"/>
    <property type="match status" value="1"/>
</dbReference>
<proteinExistence type="predicted"/>
<feature type="domain" description="4Fe-4S ferredoxin-type" evidence="1">
    <location>
        <begin position="234"/>
        <end position="262"/>
    </location>
</feature>
<gene>
    <name evidence="2" type="ORF">CA615_07930</name>
</gene>
<name>A0A328Q454_9EURY</name>
<evidence type="ECO:0000313" key="3">
    <source>
        <dbReference type="Proteomes" id="UP000248557"/>
    </source>
</evidence>
<protein>
    <recommendedName>
        <fullName evidence="1">4Fe-4S ferredoxin-type domain-containing protein</fullName>
    </recommendedName>
</protein>
<accession>A0A328Q454</accession>
<feature type="domain" description="4Fe-4S ferredoxin-type" evidence="1">
    <location>
        <begin position="205"/>
        <end position="233"/>
    </location>
</feature>
<dbReference type="InterPro" id="IPR017900">
    <property type="entry name" value="4Fe4S_Fe_S_CS"/>
</dbReference>
<dbReference type="GO" id="GO:0016491">
    <property type="term" value="F:oxidoreductase activity"/>
    <property type="evidence" value="ECO:0007669"/>
    <property type="project" value="UniProtKB-ARBA"/>
</dbReference>
<dbReference type="Pfam" id="PF12838">
    <property type="entry name" value="Fer4_7"/>
    <property type="match status" value="1"/>
</dbReference>
<dbReference type="Proteomes" id="UP000248557">
    <property type="component" value="Unassembled WGS sequence"/>
</dbReference>
<comment type="caution">
    <text evidence="2">The sequence shown here is derived from an EMBL/GenBank/DDBJ whole genome shotgun (WGS) entry which is preliminary data.</text>
</comment>
<evidence type="ECO:0000259" key="1">
    <source>
        <dbReference type="PROSITE" id="PS51379"/>
    </source>
</evidence>
<dbReference type="RefSeq" id="WP_112149796.1">
    <property type="nucleotide sequence ID" value="NZ_CAUHHK010000026.1"/>
</dbReference>
<evidence type="ECO:0000313" key="2">
    <source>
        <dbReference type="EMBL" id="RAP02356.1"/>
    </source>
</evidence>
<dbReference type="EMBL" id="NGJK01000096">
    <property type="protein sequence ID" value="RAP02356.1"/>
    <property type="molecule type" value="Genomic_DNA"/>
</dbReference>
<organism evidence="2 3">
    <name type="scientific">Methanosphaera stadtmanae</name>
    <dbReference type="NCBI Taxonomy" id="2317"/>
    <lineage>
        <taxon>Archaea</taxon>
        <taxon>Methanobacteriati</taxon>
        <taxon>Methanobacteriota</taxon>
        <taxon>Methanomada group</taxon>
        <taxon>Methanobacteria</taxon>
        <taxon>Methanobacteriales</taxon>
        <taxon>Methanobacteriaceae</taxon>
        <taxon>Methanosphaera</taxon>
    </lineage>
</organism>
<dbReference type="Gene3D" id="3.30.70.20">
    <property type="match status" value="1"/>
</dbReference>
<dbReference type="AlphaFoldDB" id="A0A328Q454"/>
<dbReference type="InterPro" id="IPR017896">
    <property type="entry name" value="4Fe4S_Fe-S-bd"/>
</dbReference>
<dbReference type="PROSITE" id="PS51379">
    <property type="entry name" value="4FE4S_FER_2"/>
    <property type="match status" value="2"/>
</dbReference>
<sequence>MKRIVFEDISTFIVKYIFHLRFKVALLSRKSRIFNKILTKLLFEDDKTYFIPNNNNITHLETIEVNKTIDKTKNIIFPSDIIKEIIRNANYIVIMNSCLCRTSANCNDYPQNLGCIFLGRATKKISRKYCREVTPDEAINHIDKCNNAGLIHIMGRNKLDVRWMNVGPSDELLTICNCCPCCCLWRVLPNFSDSIQGNFHKLPGISVYCDDNQCILCKKCVDICFVEAITIDDNKIKVNSNCMGCSQCVSNCPVNAMKINYDDNMNYTIDDINNIVNIEK</sequence>
<dbReference type="SUPFAM" id="SSF54862">
    <property type="entry name" value="4Fe-4S ferredoxins"/>
    <property type="match status" value="1"/>
</dbReference>
<reference evidence="2 3" key="1">
    <citation type="submission" date="2017-05" db="EMBL/GenBank/DDBJ databases">
        <title>Host range expansion of the Methanosphaera genus to humans and monogastric animals involves recent and extensive reduction in genome content.</title>
        <authorList>
            <person name="Hoedt E.C."/>
            <person name="Volmer J.G."/>
            <person name="Parks D.H."/>
            <person name="Rosewarne C.P."/>
            <person name="Denman S.E."/>
            <person name="Mcsweeney C.S."/>
            <person name="O Cuiv P."/>
            <person name="Hugenholtz P."/>
            <person name="Tyson G.W."/>
            <person name="Morrison M."/>
        </authorList>
    </citation>
    <scope>NUCLEOTIDE SEQUENCE [LARGE SCALE GENOMIC DNA]</scope>
    <source>
        <strain evidence="2 3">PA5</strain>
    </source>
</reference>